<sequence length="152" mass="16703">MESLLVGKQSRAYCPPIFRCFSILFLFSALRCAVVLPTATTVSGDMAGERTVTTKLVDLGRSDAPEPTMPGSVRVPEERLESARSSRLSPGTRSRIHSSSRTHGRPYRKPGMIAVALLGVILAVLYAKRPSPAAAEKVVQLTERWIEKPWRP</sequence>
<feature type="region of interest" description="Disordered" evidence="1">
    <location>
        <begin position="60"/>
        <end position="107"/>
    </location>
</feature>
<comment type="caution">
    <text evidence="3">The sequence shown here is derived from an EMBL/GenBank/DDBJ whole genome shotgun (WGS) entry which is preliminary data.</text>
</comment>
<dbReference type="Proteomes" id="UP000221165">
    <property type="component" value="Unassembled WGS sequence"/>
</dbReference>
<evidence type="ECO:0000256" key="2">
    <source>
        <dbReference type="SAM" id="Phobius"/>
    </source>
</evidence>
<protein>
    <recommendedName>
        <fullName evidence="5">Transmembrane protein</fullName>
    </recommendedName>
</protein>
<dbReference type="GeneID" id="94434463"/>
<feature type="transmembrane region" description="Helical" evidence="2">
    <location>
        <begin position="12"/>
        <end position="36"/>
    </location>
</feature>
<evidence type="ECO:0000313" key="3">
    <source>
        <dbReference type="EMBL" id="PHJ15038.1"/>
    </source>
</evidence>
<name>A0A2C6KEG5_9APIC</name>
<feature type="transmembrane region" description="Helical" evidence="2">
    <location>
        <begin position="110"/>
        <end position="127"/>
    </location>
</feature>
<feature type="compositionally biased region" description="Basic and acidic residues" evidence="1">
    <location>
        <begin position="75"/>
        <end position="84"/>
    </location>
</feature>
<organism evidence="3 4">
    <name type="scientific">Cystoisospora suis</name>
    <dbReference type="NCBI Taxonomy" id="483139"/>
    <lineage>
        <taxon>Eukaryota</taxon>
        <taxon>Sar</taxon>
        <taxon>Alveolata</taxon>
        <taxon>Apicomplexa</taxon>
        <taxon>Conoidasida</taxon>
        <taxon>Coccidia</taxon>
        <taxon>Eucoccidiorida</taxon>
        <taxon>Eimeriorina</taxon>
        <taxon>Sarcocystidae</taxon>
        <taxon>Cystoisospora</taxon>
    </lineage>
</organism>
<dbReference type="EMBL" id="MIGC01009887">
    <property type="protein sequence ID" value="PHJ15038.1"/>
    <property type="molecule type" value="Genomic_DNA"/>
</dbReference>
<keyword evidence="2" id="KW-0472">Membrane</keyword>
<reference evidence="3 4" key="1">
    <citation type="journal article" date="2017" name="Int. J. Parasitol.">
        <title>The genome of the protozoan parasite Cystoisospora suis and a reverse vaccinology approach to identify vaccine candidates.</title>
        <authorList>
            <person name="Palmieri N."/>
            <person name="Shrestha A."/>
            <person name="Ruttkowski B."/>
            <person name="Beck T."/>
            <person name="Vogl C."/>
            <person name="Tomley F."/>
            <person name="Blake D.P."/>
            <person name="Joachim A."/>
        </authorList>
    </citation>
    <scope>NUCLEOTIDE SEQUENCE [LARGE SCALE GENOMIC DNA]</scope>
    <source>
        <strain evidence="3 4">Wien I</strain>
    </source>
</reference>
<evidence type="ECO:0008006" key="5">
    <source>
        <dbReference type="Google" id="ProtNLM"/>
    </source>
</evidence>
<dbReference type="AlphaFoldDB" id="A0A2C6KEG5"/>
<evidence type="ECO:0000313" key="4">
    <source>
        <dbReference type="Proteomes" id="UP000221165"/>
    </source>
</evidence>
<gene>
    <name evidence="3" type="ORF">CSUI_011151</name>
</gene>
<keyword evidence="2" id="KW-0812">Transmembrane</keyword>
<dbReference type="RefSeq" id="XP_067916772.1">
    <property type="nucleotide sequence ID" value="XM_068071252.1"/>
</dbReference>
<accession>A0A2C6KEG5</accession>
<keyword evidence="4" id="KW-1185">Reference proteome</keyword>
<feature type="compositionally biased region" description="Basic residues" evidence="1">
    <location>
        <begin position="94"/>
        <end position="107"/>
    </location>
</feature>
<evidence type="ECO:0000256" key="1">
    <source>
        <dbReference type="SAM" id="MobiDB-lite"/>
    </source>
</evidence>
<keyword evidence="2" id="KW-1133">Transmembrane helix</keyword>
<proteinExistence type="predicted"/>
<dbReference type="VEuPathDB" id="ToxoDB:CSUI_011151"/>